<evidence type="ECO:0000259" key="14">
    <source>
        <dbReference type="SMART" id="SM00849"/>
    </source>
</evidence>
<evidence type="ECO:0000256" key="5">
    <source>
        <dbReference type="ARBA" id="ARBA00011245"/>
    </source>
</evidence>
<evidence type="ECO:0000256" key="3">
    <source>
        <dbReference type="ARBA" id="ARBA00004418"/>
    </source>
</evidence>
<sequence length="258" mass="28091">MLSVRVKGFCLLLALLVFCWSPSWAGAREIGESVRVAADMEVVRLSERVYMHVSRYEMPPFGLVSANGLILVDKGEAFLLDTPWTVAQTEVLLDWIENVLRARVTACVPNHWHKDAMGGLAAVQRRGIPSYAYEETIAIAGQKGLPRPEHGFADTLTLKLHALEARCVYLGGGHSTDGIFIWIPAEKLLFPGCMVKDGQATNLGNTEDADVRAWPVTMDKALAAFPEARIVVPGHGRPAGPELLRHTRDLAAGSAGAR</sequence>
<proteinExistence type="inferred from homology"/>
<comment type="similarity">
    <text evidence="4">Belongs to the metallo-beta-lactamase superfamily. Class-B beta-lactamase family.</text>
</comment>
<reference evidence="15 16" key="1">
    <citation type="submission" date="2019-09" db="EMBL/GenBank/DDBJ databases">
        <title>In-depth cultivation of the pig gut microbiome towards novel bacterial diversity and tailored functional studies.</title>
        <authorList>
            <person name="Wylensek D."/>
            <person name="Hitch T.C.A."/>
            <person name="Clavel T."/>
        </authorList>
    </citation>
    <scope>NUCLEOTIDE SEQUENCE [LARGE SCALE GENOMIC DNA]</scope>
    <source>
        <strain evidence="15 16">PG-178-WT-4</strain>
    </source>
</reference>
<dbReference type="InterPro" id="IPR001279">
    <property type="entry name" value="Metallo-B-lactamas"/>
</dbReference>
<gene>
    <name evidence="15" type="primary">bla</name>
    <name evidence="15" type="ORF">FYJ44_04770</name>
</gene>
<comment type="catalytic activity">
    <reaction evidence="1">
        <text>a beta-lactam + H2O = a substituted beta-amino acid</text>
        <dbReference type="Rhea" id="RHEA:20401"/>
        <dbReference type="ChEBI" id="CHEBI:15377"/>
        <dbReference type="ChEBI" id="CHEBI:35627"/>
        <dbReference type="ChEBI" id="CHEBI:140347"/>
        <dbReference type="EC" id="3.5.2.6"/>
    </reaction>
</comment>
<dbReference type="InterPro" id="IPR050855">
    <property type="entry name" value="NDM-1-like"/>
</dbReference>
<dbReference type="CDD" id="cd16302">
    <property type="entry name" value="CcrA-like_MBL-B1"/>
    <property type="match status" value="1"/>
</dbReference>
<keyword evidence="7" id="KW-0479">Metal-binding</keyword>
<organism evidence="15 16">
    <name type="scientific">Desulfovibrio porci</name>
    <dbReference type="NCBI Taxonomy" id="2605782"/>
    <lineage>
        <taxon>Bacteria</taxon>
        <taxon>Pseudomonadati</taxon>
        <taxon>Thermodesulfobacteriota</taxon>
        <taxon>Desulfovibrionia</taxon>
        <taxon>Desulfovibrionales</taxon>
        <taxon>Desulfovibrionaceae</taxon>
        <taxon>Desulfovibrio</taxon>
    </lineage>
</organism>
<accession>A0A6L5XJR3</accession>
<evidence type="ECO:0000256" key="7">
    <source>
        <dbReference type="ARBA" id="ARBA00022723"/>
    </source>
</evidence>
<comment type="caution">
    <text evidence="15">The sequence shown here is derived from an EMBL/GenBank/DDBJ whole genome shotgun (WGS) entry which is preliminary data.</text>
</comment>
<evidence type="ECO:0000256" key="1">
    <source>
        <dbReference type="ARBA" id="ARBA00001526"/>
    </source>
</evidence>
<dbReference type="Pfam" id="PF00753">
    <property type="entry name" value="Lactamase_B"/>
    <property type="match status" value="1"/>
</dbReference>
<dbReference type="InterPro" id="IPR058199">
    <property type="entry name" value="BlaB//VIM/IMP-1"/>
</dbReference>
<comment type="subcellular location">
    <subcellularLocation>
        <location evidence="3">Periplasm</location>
    </subcellularLocation>
</comment>
<evidence type="ECO:0000256" key="2">
    <source>
        <dbReference type="ARBA" id="ARBA00001947"/>
    </source>
</evidence>
<dbReference type="SMART" id="SM00849">
    <property type="entry name" value="Lactamase_B"/>
    <property type="match status" value="1"/>
</dbReference>
<keyword evidence="12" id="KW-0046">Antibiotic resistance</keyword>
<protein>
    <recommendedName>
        <fullName evidence="6">beta-lactamase</fullName>
        <ecNumber evidence="6">3.5.2.6</ecNumber>
    </recommendedName>
</protein>
<comment type="cofactor">
    <cofactor evidence="2">
        <name>Zn(2+)</name>
        <dbReference type="ChEBI" id="CHEBI:29105"/>
    </cofactor>
</comment>
<dbReference type="AlphaFoldDB" id="A0A6L5XJR3"/>
<dbReference type="EC" id="3.5.2.6" evidence="6"/>
<feature type="signal peptide" evidence="13">
    <location>
        <begin position="1"/>
        <end position="25"/>
    </location>
</feature>
<feature type="chain" id="PRO_5026874702" description="beta-lactamase" evidence="13">
    <location>
        <begin position="26"/>
        <end position="258"/>
    </location>
</feature>
<evidence type="ECO:0000256" key="9">
    <source>
        <dbReference type="ARBA" id="ARBA00022764"/>
    </source>
</evidence>
<dbReference type="InterPro" id="IPR036866">
    <property type="entry name" value="RibonucZ/Hydroxyglut_hydro"/>
</dbReference>
<dbReference type="GO" id="GO:0017001">
    <property type="term" value="P:antibiotic catabolic process"/>
    <property type="evidence" value="ECO:0007669"/>
    <property type="project" value="UniProtKB-ARBA"/>
</dbReference>
<comment type="subunit">
    <text evidence="5">Monomer.</text>
</comment>
<evidence type="ECO:0000256" key="12">
    <source>
        <dbReference type="ARBA" id="ARBA00023251"/>
    </source>
</evidence>
<dbReference type="EMBL" id="VUMH01000003">
    <property type="protein sequence ID" value="MSS27372.1"/>
    <property type="molecule type" value="Genomic_DNA"/>
</dbReference>
<evidence type="ECO:0000256" key="8">
    <source>
        <dbReference type="ARBA" id="ARBA00022729"/>
    </source>
</evidence>
<dbReference type="Proteomes" id="UP000477488">
    <property type="component" value="Unassembled WGS sequence"/>
</dbReference>
<dbReference type="PANTHER" id="PTHR42951">
    <property type="entry name" value="METALLO-BETA-LACTAMASE DOMAIN-CONTAINING"/>
    <property type="match status" value="1"/>
</dbReference>
<evidence type="ECO:0000313" key="15">
    <source>
        <dbReference type="EMBL" id="MSS27372.1"/>
    </source>
</evidence>
<keyword evidence="10" id="KW-0378">Hydrolase</keyword>
<keyword evidence="9" id="KW-0574">Periplasm</keyword>
<dbReference type="NCBIfam" id="NF033088">
    <property type="entry name" value="bla_subclass_B1"/>
    <property type="match status" value="1"/>
</dbReference>
<evidence type="ECO:0000256" key="10">
    <source>
        <dbReference type="ARBA" id="ARBA00022801"/>
    </source>
</evidence>
<keyword evidence="16" id="KW-1185">Reference proteome</keyword>
<dbReference type="PANTHER" id="PTHR42951:SF4">
    <property type="entry name" value="ACYL-COENZYME A THIOESTERASE MBLAC2"/>
    <property type="match status" value="1"/>
</dbReference>
<dbReference type="SUPFAM" id="SSF56281">
    <property type="entry name" value="Metallo-hydrolase/oxidoreductase"/>
    <property type="match status" value="1"/>
</dbReference>
<feature type="domain" description="Metallo-beta-lactamase" evidence="14">
    <location>
        <begin position="65"/>
        <end position="235"/>
    </location>
</feature>
<evidence type="ECO:0000256" key="6">
    <source>
        <dbReference type="ARBA" id="ARBA00012865"/>
    </source>
</evidence>
<keyword evidence="8 13" id="KW-0732">Signal</keyword>
<name>A0A6L5XJR3_9BACT</name>
<evidence type="ECO:0000256" key="13">
    <source>
        <dbReference type="SAM" id="SignalP"/>
    </source>
</evidence>
<evidence type="ECO:0000256" key="11">
    <source>
        <dbReference type="ARBA" id="ARBA00022833"/>
    </source>
</evidence>
<evidence type="ECO:0000256" key="4">
    <source>
        <dbReference type="ARBA" id="ARBA00005250"/>
    </source>
</evidence>
<keyword evidence="11" id="KW-0862">Zinc</keyword>
<dbReference type="Gene3D" id="3.60.15.10">
    <property type="entry name" value="Ribonuclease Z/Hydroxyacylglutathione hydrolase-like"/>
    <property type="match status" value="1"/>
</dbReference>
<evidence type="ECO:0000313" key="16">
    <source>
        <dbReference type="Proteomes" id="UP000477488"/>
    </source>
</evidence>